<name>A0A0P6X788_9CHLR</name>
<evidence type="ECO:0008006" key="4">
    <source>
        <dbReference type="Google" id="ProtNLM"/>
    </source>
</evidence>
<feature type="transmembrane region" description="Helical" evidence="1">
    <location>
        <begin position="31"/>
        <end position="49"/>
    </location>
</feature>
<evidence type="ECO:0000313" key="2">
    <source>
        <dbReference type="EMBL" id="KPL70936.1"/>
    </source>
</evidence>
<dbReference type="InterPro" id="IPR008969">
    <property type="entry name" value="CarboxyPept-like_regulatory"/>
</dbReference>
<reference evidence="2 3" key="1">
    <citation type="submission" date="2015-07" db="EMBL/GenBank/DDBJ databases">
        <title>Draft genome of Bellilinea caldifistulae DSM 17877.</title>
        <authorList>
            <person name="Hemp J."/>
            <person name="Ward L.M."/>
            <person name="Pace L.A."/>
            <person name="Fischer W.W."/>
        </authorList>
    </citation>
    <scope>NUCLEOTIDE SEQUENCE [LARGE SCALE GENOMIC DNA]</scope>
    <source>
        <strain evidence="2 3">GOMI-1</strain>
    </source>
</reference>
<gene>
    <name evidence="2" type="ORF">AC812_16565</name>
</gene>
<dbReference type="EMBL" id="LGHJ01000028">
    <property type="protein sequence ID" value="KPL70936.1"/>
    <property type="molecule type" value="Genomic_DNA"/>
</dbReference>
<dbReference type="SUPFAM" id="SSF49464">
    <property type="entry name" value="Carboxypeptidase regulatory domain-like"/>
    <property type="match status" value="1"/>
</dbReference>
<keyword evidence="1" id="KW-0472">Membrane</keyword>
<dbReference type="Gene3D" id="2.60.40.1120">
    <property type="entry name" value="Carboxypeptidase-like, regulatory domain"/>
    <property type="match status" value="1"/>
</dbReference>
<keyword evidence="3" id="KW-1185">Reference proteome</keyword>
<accession>A0A0P6X788</accession>
<evidence type="ECO:0000256" key="1">
    <source>
        <dbReference type="SAM" id="Phobius"/>
    </source>
</evidence>
<dbReference type="Proteomes" id="UP000050514">
    <property type="component" value="Unassembled WGS sequence"/>
</dbReference>
<dbReference type="AlphaFoldDB" id="A0A0P6X788"/>
<dbReference type="RefSeq" id="WP_061919070.1">
    <property type="nucleotide sequence ID" value="NZ_DF967971.1"/>
</dbReference>
<organism evidence="2 3">
    <name type="scientific">Bellilinea caldifistulae</name>
    <dbReference type="NCBI Taxonomy" id="360411"/>
    <lineage>
        <taxon>Bacteria</taxon>
        <taxon>Bacillati</taxon>
        <taxon>Chloroflexota</taxon>
        <taxon>Anaerolineae</taxon>
        <taxon>Anaerolineales</taxon>
        <taxon>Anaerolineaceae</taxon>
        <taxon>Bellilinea</taxon>
    </lineage>
</organism>
<sequence length="142" mass="15399">MNFEQSPSLKDFQNGLREDLPSKKRLTPQQVIILLLLVTVIALAALVWARSDSAQLVRGAGSVKGYVVDDRGQPFQGEIYILGTEVTGITDTNGFFQVDGVPAGKQYLIVADQRIGHEFQIAVLPGEILDVGTLQFVSTATP</sequence>
<keyword evidence="1" id="KW-1133">Transmembrane helix</keyword>
<keyword evidence="1" id="KW-0812">Transmembrane</keyword>
<proteinExistence type="predicted"/>
<evidence type="ECO:0000313" key="3">
    <source>
        <dbReference type="Proteomes" id="UP000050514"/>
    </source>
</evidence>
<protein>
    <recommendedName>
        <fullName evidence="4">Carboxypeptidase regulatory-like domain-containing protein</fullName>
    </recommendedName>
</protein>
<comment type="caution">
    <text evidence="2">The sequence shown here is derived from an EMBL/GenBank/DDBJ whole genome shotgun (WGS) entry which is preliminary data.</text>
</comment>